<dbReference type="AlphaFoldDB" id="A0A101KX51"/>
<dbReference type="InterPro" id="IPR003439">
    <property type="entry name" value="ABC_transporter-like_ATP-bd"/>
</dbReference>
<organism evidence="9 10">
    <name type="scientific">Rhizobium loti</name>
    <name type="common">Mesorhizobium loti</name>
    <dbReference type="NCBI Taxonomy" id="381"/>
    <lineage>
        <taxon>Bacteria</taxon>
        <taxon>Pseudomonadati</taxon>
        <taxon>Pseudomonadota</taxon>
        <taxon>Alphaproteobacteria</taxon>
        <taxon>Hyphomicrobiales</taxon>
        <taxon>Phyllobacteriaceae</taxon>
        <taxon>Mesorhizobium</taxon>
    </lineage>
</organism>
<keyword evidence="5" id="KW-0067">ATP-binding</keyword>
<accession>A0A101KX51</accession>
<dbReference type="SMART" id="SM00382">
    <property type="entry name" value="AAA"/>
    <property type="match status" value="2"/>
</dbReference>
<evidence type="ECO:0000256" key="2">
    <source>
        <dbReference type="ARBA" id="ARBA00022475"/>
    </source>
</evidence>
<dbReference type="GO" id="GO:0005524">
    <property type="term" value="F:ATP binding"/>
    <property type="evidence" value="ECO:0007669"/>
    <property type="project" value="UniProtKB-KW"/>
</dbReference>
<dbReference type="Pfam" id="PF00005">
    <property type="entry name" value="ABC_tran"/>
    <property type="match status" value="2"/>
</dbReference>
<evidence type="ECO:0000256" key="1">
    <source>
        <dbReference type="ARBA" id="ARBA00022448"/>
    </source>
</evidence>
<dbReference type="PROSITE" id="PS50893">
    <property type="entry name" value="ABC_TRANSPORTER_2"/>
    <property type="match status" value="2"/>
</dbReference>
<dbReference type="Gene3D" id="3.40.50.300">
    <property type="entry name" value="P-loop containing nucleotide triphosphate hydrolases"/>
    <property type="match status" value="2"/>
</dbReference>
<dbReference type="PANTHER" id="PTHR43790:SF3">
    <property type="entry name" value="D-ALLOSE IMPORT ATP-BINDING PROTEIN ALSA-RELATED"/>
    <property type="match status" value="1"/>
</dbReference>
<keyword evidence="2" id="KW-1003">Cell membrane</keyword>
<evidence type="ECO:0000313" key="10">
    <source>
        <dbReference type="Proteomes" id="UP000053176"/>
    </source>
</evidence>
<proteinExistence type="predicted"/>
<reference evidence="9 10" key="1">
    <citation type="submission" date="2015-12" db="EMBL/GenBank/DDBJ databases">
        <title>Draft genome sequence of Mesorhizobium sp. UFLA 01-765, a multitolerant efficient symbiont and plant-growth promoting strain isolated from Zn-mining soil using Leucaena leucocephala as a trap plant.</title>
        <authorList>
            <person name="Rangel W.M."/>
            <person name="Thijs S."/>
            <person name="Longatti S.M."/>
            <person name="Moreira F.M."/>
            <person name="Weyens N."/>
            <person name="Vangronsveld J."/>
            <person name="Van Hamme J.D."/>
            <person name="Bottos E.M."/>
            <person name="Rineau F."/>
        </authorList>
    </citation>
    <scope>NUCLEOTIDE SEQUENCE [LARGE SCALE GENOMIC DNA]</scope>
    <source>
        <strain evidence="9 10">UFLA 01-765</strain>
    </source>
</reference>
<evidence type="ECO:0000259" key="8">
    <source>
        <dbReference type="PROSITE" id="PS50893"/>
    </source>
</evidence>
<dbReference type="EMBL" id="LPWA01000002">
    <property type="protein sequence ID" value="KUM28599.1"/>
    <property type="molecule type" value="Genomic_DNA"/>
</dbReference>
<evidence type="ECO:0000313" key="9">
    <source>
        <dbReference type="EMBL" id="KUM28599.1"/>
    </source>
</evidence>
<evidence type="ECO:0000256" key="6">
    <source>
        <dbReference type="ARBA" id="ARBA00022967"/>
    </source>
</evidence>
<dbReference type="InterPro" id="IPR027417">
    <property type="entry name" value="P-loop_NTPase"/>
</dbReference>
<dbReference type="GO" id="GO:0016887">
    <property type="term" value="F:ATP hydrolysis activity"/>
    <property type="evidence" value="ECO:0007669"/>
    <property type="project" value="InterPro"/>
</dbReference>
<evidence type="ECO:0000256" key="5">
    <source>
        <dbReference type="ARBA" id="ARBA00022840"/>
    </source>
</evidence>
<dbReference type="PANTHER" id="PTHR43790">
    <property type="entry name" value="CARBOHYDRATE TRANSPORT ATP-BINDING PROTEIN MG119-RELATED"/>
    <property type="match status" value="1"/>
</dbReference>
<comment type="caution">
    <text evidence="9">The sequence shown here is derived from an EMBL/GenBank/DDBJ whole genome shotgun (WGS) entry which is preliminary data.</text>
</comment>
<dbReference type="OrthoDB" id="9805029at2"/>
<keyword evidence="6" id="KW-1278">Translocase</keyword>
<feature type="domain" description="ABC transporter" evidence="8">
    <location>
        <begin position="256"/>
        <end position="497"/>
    </location>
</feature>
<dbReference type="InterPro" id="IPR050107">
    <property type="entry name" value="ABC_carbohydrate_import_ATPase"/>
</dbReference>
<evidence type="ECO:0000256" key="3">
    <source>
        <dbReference type="ARBA" id="ARBA00022597"/>
    </source>
</evidence>
<protein>
    <submittedName>
        <fullName evidence="9">ABC transporter</fullName>
    </submittedName>
</protein>
<gene>
    <name evidence="9" type="ORF">AU467_10455</name>
</gene>
<dbReference type="CDD" id="cd03216">
    <property type="entry name" value="ABC_Carb_Monos_I"/>
    <property type="match status" value="1"/>
</dbReference>
<keyword evidence="3" id="KW-0762">Sugar transport</keyword>
<evidence type="ECO:0000256" key="7">
    <source>
        <dbReference type="ARBA" id="ARBA00023136"/>
    </source>
</evidence>
<dbReference type="CDD" id="cd03215">
    <property type="entry name" value="ABC_Carb_Monos_II"/>
    <property type="match status" value="1"/>
</dbReference>
<dbReference type="Proteomes" id="UP000053176">
    <property type="component" value="Unassembled WGS sequence"/>
</dbReference>
<name>A0A101KX51_RHILI</name>
<dbReference type="InterPro" id="IPR003593">
    <property type="entry name" value="AAA+_ATPase"/>
</dbReference>
<evidence type="ECO:0000256" key="4">
    <source>
        <dbReference type="ARBA" id="ARBA00022741"/>
    </source>
</evidence>
<feature type="domain" description="ABC transporter" evidence="8">
    <location>
        <begin position="6"/>
        <end position="244"/>
    </location>
</feature>
<keyword evidence="7" id="KW-0472">Membrane</keyword>
<keyword evidence="1" id="KW-0813">Transport</keyword>
<sequence length="506" mass="55288">MTVPVVSVENVSKRFGAVQALRDVSVAFNAGEITALIGENGAGKSTLMRVLEGEHRPDAGRVLVDGQPVQLSSPRAAHGSGIRVIHQEPEIIPELTVAENIFIGDIRARAGLFLDRADLERRSLELLGTFGVVDVLSPGQRCHGLSPALRQLIEIMRALRPGARLLAFDEPTSSLTEDEARRLFRVIRRLKADGVAVIYISHRLREIIELADRCVVMRDGSRVADEPIAALDEQRMVRLMVGRPVSDLFNRRERALGPVRLALEDVTTRRVKEISFEVRAGEIVGLGGLVGAGRTEVARAIVGLDPLLTGEMTVGGRPYRPREPADAVAAGIGLVPEDRKQEALLLMQAVRDNVSLVVPDKVSRYGFFSRRRERALVARHVAELRVKTPSIEQAVGKLSGGNQQKVVFARWQARGPAVLILDEPTRGIDVGAKAEIYRLIESLADQGLAILLISSEMPELLGLADRVLVMQSGRISGELPWQEASEEAVLALAMRSGKETIERRVS</sequence>
<dbReference type="SUPFAM" id="SSF52540">
    <property type="entry name" value="P-loop containing nucleoside triphosphate hydrolases"/>
    <property type="match status" value="2"/>
</dbReference>
<keyword evidence="4" id="KW-0547">Nucleotide-binding</keyword>